<name>A0ACB9TD33_HOLOL</name>
<gene>
    <name evidence="1" type="ORF">MML48_3g00012466</name>
</gene>
<evidence type="ECO:0000313" key="1">
    <source>
        <dbReference type="EMBL" id="KAI4464629.1"/>
    </source>
</evidence>
<dbReference type="EMBL" id="CM043017">
    <property type="protein sequence ID" value="KAI4464629.1"/>
    <property type="molecule type" value="Genomic_DNA"/>
</dbReference>
<comment type="caution">
    <text evidence="1">The sequence shown here is derived from an EMBL/GenBank/DDBJ whole genome shotgun (WGS) entry which is preliminary data.</text>
</comment>
<protein>
    <submittedName>
        <fullName evidence="1">Polymyositis/scleroderma autoantigen-related</fullName>
    </submittedName>
</protein>
<dbReference type="Proteomes" id="UP001056778">
    <property type="component" value="Chromosome 3"/>
</dbReference>
<accession>A0ACB9TD33</accession>
<proteinExistence type="predicted"/>
<keyword evidence="2" id="KW-1185">Reference proteome</keyword>
<evidence type="ECO:0000313" key="2">
    <source>
        <dbReference type="Proteomes" id="UP001056778"/>
    </source>
</evidence>
<organism evidence="1 2">
    <name type="scientific">Holotrichia oblita</name>
    <name type="common">Chafer beetle</name>
    <dbReference type="NCBI Taxonomy" id="644536"/>
    <lineage>
        <taxon>Eukaryota</taxon>
        <taxon>Metazoa</taxon>
        <taxon>Ecdysozoa</taxon>
        <taxon>Arthropoda</taxon>
        <taxon>Hexapoda</taxon>
        <taxon>Insecta</taxon>
        <taxon>Pterygota</taxon>
        <taxon>Neoptera</taxon>
        <taxon>Endopterygota</taxon>
        <taxon>Coleoptera</taxon>
        <taxon>Polyphaga</taxon>
        <taxon>Scarabaeiformia</taxon>
        <taxon>Scarabaeidae</taxon>
        <taxon>Melolonthinae</taxon>
        <taxon>Holotrichia</taxon>
    </lineage>
</organism>
<reference evidence="1" key="1">
    <citation type="submission" date="2022-04" db="EMBL/GenBank/DDBJ databases">
        <title>Chromosome-scale genome assembly of Holotrichia oblita Faldermann.</title>
        <authorList>
            <person name="Rongchong L."/>
        </authorList>
    </citation>
    <scope>NUCLEOTIDE SEQUENCE</scope>
    <source>
        <strain evidence="1">81SQS9</strain>
    </source>
</reference>
<sequence>MNSILRKYDFDDNVNARKNVKDKIELIVEANDSILEKVSDNLDEINGIKKKNIQPVQFQAVTAELPTISGSWNRMNRATFSVTSLGNSPKVNSNSTKSIHLLTGKNIIRPQTFFKDKIDNSNLYPWQPRITEKPNSIRPLAIFLEPTEFGEEFCHPYETELEQFEPPSNQLQHVTPTKPKPVSQTPLHIIETSDRLNELVGELLKYPIIAVDLEHHSYRTFLGITCLMQISTTEADYIIDTLVLRDQLYLLNEVFTKPSIIKVFHGADSDILWLQRDLSLYIVNMFDTHQAAKQLGYSGLSLSYLLQQFCKFIPNKQFQLADWRIRPLPEELISYAREDTHFLIYLYEVLKDELLKKANGEDNLLKAVIQKSTEICKRRYLKPILNNDSHLDFYRKCKRLFDNKQMFALKELYQWRDKIAREEDESTGYVLPNHMLLQIAEVLPREMQGILACCNPIPPLVRSNLLELHHIVLRAREQSIEKPIMKEDNRSMGSTQQFSKINIESSVHCPHDLTKQSEFRDDLPMLLSEKAISISDWKKKCDKVSEGLEQTASKYSVFHTPENSDEDEIKCPIKFLSPYERYKLVKPFIQAQEEKDAKDKVKEKGESDDISTDDRIALLHEHFLKVAKECPQPNTELGEEVPKTSSSEQLPAMIPFIMPRDDLPIYRGGQKKRKFETIEPLSKMQGVKRKKTTFTPPSIDSNFNTPSGNPLHTPVPNMESPNFDRKRKRPNKKKRKPNQGQNQQQQFEQPQPRCNINGTGSTQIERGNVGTRGKKRNRGRNRKARMESNNDVNSNTSKSINNSKFKSSNYSSMPFDYSSVDYSEFQGGAAGSSANPRKYNSKFRGKVSM</sequence>